<dbReference type="OrthoDB" id="3647832at2759"/>
<sequence>MSVTRVCSSPASQLCPSSCQLSPVTNTVGPPFVTWAPDSNIAPLATAFIYTDESGQATSSSLLCDIDLFSSAYSTTLEDCNYSICPSQYLDPDCNLYINSLVVNQAKPVSPTVQIQTASESYWLNLGQTWGGSYITTTANNGSCNIGCATAPGLFTASAAPALYNGALYSLGDSIYSLPDITSNAGSWAGFSCPTVALDQPVSFAAGITTTITTGDGYAASSSATSGPTIPVPGSTSTSTSSGSTASSVDPSQSVSNPFPTTVPESTTTTSQSMATPLESTITASDLSSTSYSPLTITSYTYVDGPNGQSSSSALTITSTVVIVPDTSASPTLQGSSDAGANSFSHVLILFISVALILAA</sequence>
<proteinExistence type="predicted"/>
<evidence type="ECO:0000313" key="2">
    <source>
        <dbReference type="EMBL" id="KXS98590.1"/>
    </source>
</evidence>
<evidence type="ECO:0000313" key="3">
    <source>
        <dbReference type="Proteomes" id="UP000070133"/>
    </source>
</evidence>
<keyword evidence="3" id="KW-1185">Reference proteome</keyword>
<dbReference type="AlphaFoldDB" id="A0A139H7Z7"/>
<name>A0A139H7Z7_9PEZI</name>
<comment type="caution">
    <text evidence="2">The sequence shown here is derived from an EMBL/GenBank/DDBJ whole genome shotgun (WGS) entry which is preliminary data.</text>
</comment>
<protein>
    <submittedName>
        <fullName evidence="2">Uncharacterized protein</fullName>
    </submittedName>
</protein>
<organism evidence="2 3">
    <name type="scientific">Pseudocercospora eumusae</name>
    <dbReference type="NCBI Taxonomy" id="321146"/>
    <lineage>
        <taxon>Eukaryota</taxon>
        <taxon>Fungi</taxon>
        <taxon>Dikarya</taxon>
        <taxon>Ascomycota</taxon>
        <taxon>Pezizomycotina</taxon>
        <taxon>Dothideomycetes</taxon>
        <taxon>Dothideomycetidae</taxon>
        <taxon>Mycosphaerellales</taxon>
        <taxon>Mycosphaerellaceae</taxon>
        <taxon>Pseudocercospora</taxon>
    </lineage>
</organism>
<reference evidence="2 3" key="1">
    <citation type="submission" date="2015-07" db="EMBL/GenBank/DDBJ databases">
        <title>Comparative genomics of the Sigatoka disease complex on banana suggests a link between parallel evolutionary changes in Pseudocercospora fijiensis and Pseudocercospora eumusae and increased virulence on the banana host.</title>
        <authorList>
            <person name="Chang T.-C."/>
            <person name="Salvucci A."/>
            <person name="Crous P.W."/>
            <person name="Stergiopoulos I."/>
        </authorList>
    </citation>
    <scope>NUCLEOTIDE SEQUENCE [LARGE SCALE GENOMIC DNA]</scope>
    <source>
        <strain evidence="2 3">CBS 114824</strain>
    </source>
</reference>
<gene>
    <name evidence="2" type="ORF">AC578_4333</name>
</gene>
<evidence type="ECO:0000256" key="1">
    <source>
        <dbReference type="SAM" id="MobiDB-lite"/>
    </source>
</evidence>
<dbReference type="EMBL" id="LFZN01000110">
    <property type="protein sequence ID" value="KXS98590.1"/>
    <property type="molecule type" value="Genomic_DNA"/>
</dbReference>
<dbReference type="Proteomes" id="UP000070133">
    <property type="component" value="Unassembled WGS sequence"/>
</dbReference>
<accession>A0A139H7Z7</accession>
<feature type="region of interest" description="Disordered" evidence="1">
    <location>
        <begin position="220"/>
        <end position="277"/>
    </location>
</feature>
<feature type="compositionally biased region" description="Low complexity" evidence="1">
    <location>
        <begin position="225"/>
        <end position="273"/>
    </location>
</feature>